<sequence>MKEVRLHVASIDDFFAGAAAAGRKVDEGDFSEQAGIIAFENMEVLLAVLTANRWQLLRQLRKEGPTSIRHLSQSLKRDYRAVHADVHALMVTGLIERNDRGLISVPWERITAEMAIDLAA</sequence>
<dbReference type="SUPFAM" id="SSF46785">
    <property type="entry name" value="Winged helix' DNA-binding domain"/>
    <property type="match status" value="1"/>
</dbReference>
<reference evidence="1 2" key="1">
    <citation type="journal article" date="2018" name="Sci. Rep.">
        <title>Rhizobium tumorigenes sp. nov., a novel plant tumorigenic bacterium isolated from cane gall tumors on thornless blackberry.</title>
        <authorList>
            <person name="Kuzmanovi N."/>
            <person name="Smalla K."/>
            <person name="Gronow S."/>
            <person name="PuBawska J."/>
        </authorList>
    </citation>
    <scope>NUCLEOTIDE SEQUENCE [LARGE SCALE GENOMIC DNA]</scope>
    <source>
        <strain evidence="1 2">CCBAU 85046</strain>
    </source>
</reference>
<comment type="caution">
    <text evidence="1">The sequence shown here is derived from an EMBL/GenBank/DDBJ whole genome shotgun (WGS) entry which is preliminary data.</text>
</comment>
<dbReference type="RefSeq" id="WP_111158422.1">
    <property type="nucleotide sequence ID" value="NZ_PCDP01000001.1"/>
</dbReference>
<evidence type="ECO:0000313" key="2">
    <source>
        <dbReference type="Proteomes" id="UP000248925"/>
    </source>
</evidence>
<dbReference type="EMBL" id="PCDP01000001">
    <property type="protein sequence ID" value="PZM17095.1"/>
    <property type="molecule type" value="Genomic_DNA"/>
</dbReference>
<dbReference type="InterPro" id="IPR036390">
    <property type="entry name" value="WH_DNA-bd_sf"/>
</dbReference>
<dbReference type="AlphaFoldDB" id="A0A2W4D4U5"/>
<gene>
    <name evidence="1" type="ORF">CPY51_02340</name>
</gene>
<organism evidence="1 2">
    <name type="scientific">Rhizobium tubonense</name>
    <dbReference type="NCBI Taxonomy" id="484088"/>
    <lineage>
        <taxon>Bacteria</taxon>
        <taxon>Pseudomonadati</taxon>
        <taxon>Pseudomonadota</taxon>
        <taxon>Alphaproteobacteria</taxon>
        <taxon>Hyphomicrobiales</taxon>
        <taxon>Rhizobiaceae</taxon>
        <taxon>Rhizobium/Agrobacterium group</taxon>
        <taxon>Rhizobium</taxon>
    </lineage>
</organism>
<dbReference type="Proteomes" id="UP000248925">
    <property type="component" value="Unassembled WGS sequence"/>
</dbReference>
<accession>A0A2W4D4U5</accession>
<dbReference type="OrthoDB" id="7471569at2"/>
<dbReference type="Pfam" id="PF25212">
    <property type="entry name" value="HVO_A0114"/>
    <property type="match status" value="1"/>
</dbReference>
<name>A0A2W4D4U5_9HYPH</name>
<proteinExistence type="predicted"/>
<keyword evidence="2" id="KW-1185">Reference proteome</keyword>
<protein>
    <submittedName>
        <fullName evidence="1">Uncharacterized protein</fullName>
    </submittedName>
</protein>
<evidence type="ECO:0000313" key="1">
    <source>
        <dbReference type="EMBL" id="PZM17095.1"/>
    </source>
</evidence>